<dbReference type="SUPFAM" id="SSF53649">
    <property type="entry name" value="Alkaline phosphatase-like"/>
    <property type="match status" value="1"/>
</dbReference>
<dbReference type="PANTHER" id="PTHR11596:SF91">
    <property type="entry name" value="ALKALINE PHOSPHATASE-RELATED"/>
    <property type="match status" value="1"/>
</dbReference>
<proteinExistence type="predicted"/>
<name>A0A1S3D6H5_DIACI</name>
<dbReference type="PANTHER" id="PTHR11596">
    <property type="entry name" value="ALKALINE PHOSPHATASE"/>
    <property type="match status" value="1"/>
</dbReference>
<keyword evidence="2" id="KW-0479">Metal-binding</keyword>
<keyword evidence="3" id="KW-1185">Reference proteome</keyword>
<keyword evidence="2" id="KW-0862">Zinc</keyword>
<organism evidence="3 4">
    <name type="scientific">Diaphorina citri</name>
    <name type="common">Asian citrus psyllid</name>
    <dbReference type="NCBI Taxonomy" id="121845"/>
    <lineage>
        <taxon>Eukaryota</taxon>
        <taxon>Metazoa</taxon>
        <taxon>Ecdysozoa</taxon>
        <taxon>Arthropoda</taxon>
        <taxon>Hexapoda</taxon>
        <taxon>Insecta</taxon>
        <taxon>Pterygota</taxon>
        <taxon>Neoptera</taxon>
        <taxon>Paraneoptera</taxon>
        <taxon>Hemiptera</taxon>
        <taxon>Sternorrhyncha</taxon>
        <taxon>Psylloidea</taxon>
        <taxon>Psyllidae</taxon>
        <taxon>Diaphorininae</taxon>
        <taxon>Diaphorina</taxon>
    </lineage>
</organism>
<gene>
    <name evidence="4" type="primary">LOC103512326</name>
</gene>
<dbReference type="Proteomes" id="UP000079169">
    <property type="component" value="Unplaced"/>
</dbReference>
<evidence type="ECO:0000313" key="3">
    <source>
        <dbReference type="Proteomes" id="UP000079169"/>
    </source>
</evidence>
<dbReference type="AlphaFoldDB" id="A0A1S3D6H5"/>
<dbReference type="GO" id="GO:0004035">
    <property type="term" value="F:alkaline phosphatase activity"/>
    <property type="evidence" value="ECO:0007669"/>
    <property type="project" value="UniProtKB-EC"/>
</dbReference>
<dbReference type="Gene3D" id="3.40.720.10">
    <property type="entry name" value="Alkaline Phosphatase, subunit A"/>
    <property type="match status" value="2"/>
</dbReference>
<evidence type="ECO:0000256" key="1">
    <source>
        <dbReference type="ARBA" id="ARBA00012647"/>
    </source>
</evidence>
<accession>A0A1S3D6H5</accession>
<dbReference type="STRING" id="121845.A0A1S3D6H5"/>
<dbReference type="Pfam" id="PF00245">
    <property type="entry name" value="Alk_phosphatase"/>
    <property type="match status" value="1"/>
</dbReference>
<comment type="cofactor">
    <cofactor evidence="2">
        <name>Zn(2+)</name>
        <dbReference type="ChEBI" id="CHEBI:29105"/>
    </cofactor>
    <text evidence="2">Binds 2 Zn(2+) ions.</text>
</comment>
<dbReference type="GO" id="GO:0046872">
    <property type="term" value="F:metal ion binding"/>
    <property type="evidence" value="ECO:0007669"/>
    <property type="project" value="UniProtKB-KW"/>
</dbReference>
<dbReference type="GeneID" id="103512326"/>
<sequence length="252" mass="27572">MKVVFGGGRRHWLPKVAKDPEDHMEEGRRLDGRNLVDDWLRDKRKRGIKASYVWNKQQMDKIEMNVQQVLGMDSKVSDIDGLPYSTLLYSNGPGYSHPRLVPSNSSAGDKNSVHGSGVPRHWATHSGEDVPVFSSGPLASVLLTGTMDQSYIPHAIAYIACIGEYRERCNGTRTHNTSTTTAFNISKATTTPACIVPNNSRDAVVLASSVIRDDPGGGVTLNQAPPTSPPLVYLYSVAVLLVNAMTLRWLIS</sequence>
<feature type="binding site" evidence="2">
    <location>
        <position position="125"/>
    </location>
    <ligand>
        <name>Zn(2+)</name>
        <dbReference type="ChEBI" id="CHEBI:29105"/>
        <label>2</label>
    </ligand>
</feature>
<reference evidence="4" key="1">
    <citation type="submission" date="2025-08" db="UniProtKB">
        <authorList>
            <consortium name="RefSeq"/>
        </authorList>
    </citation>
    <scope>IDENTIFICATION</scope>
</reference>
<dbReference type="KEGG" id="dci:103512326"/>
<dbReference type="InterPro" id="IPR017850">
    <property type="entry name" value="Alkaline_phosphatase_core_sf"/>
</dbReference>
<evidence type="ECO:0000256" key="2">
    <source>
        <dbReference type="PIRSR" id="PIRSR601952-2"/>
    </source>
</evidence>
<dbReference type="RefSeq" id="XP_008475309.2">
    <property type="nucleotide sequence ID" value="XM_008477087.3"/>
</dbReference>
<protein>
    <recommendedName>
        <fullName evidence="1">alkaline phosphatase</fullName>
        <ecNumber evidence="1">3.1.3.1</ecNumber>
    </recommendedName>
</protein>
<dbReference type="PaxDb" id="121845-A0A1S3D6H5"/>
<dbReference type="InterPro" id="IPR001952">
    <property type="entry name" value="Alkaline_phosphatase"/>
</dbReference>
<dbReference type="EC" id="3.1.3.1" evidence="1"/>
<evidence type="ECO:0000313" key="4">
    <source>
        <dbReference type="RefSeq" id="XP_008475309.2"/>
    </source>
</evidence>